<name>A0ABV2KPF6_9HYPH</name>
<keyword evidence="4" id="KW-0732">Signal</keyword>
<dbReference type="PANTHER" id="PTHR43649">
    <property type="entry name" value="ARABINOSE-BINDING PROTEIN-RELATED"/>
    <property type="match status" value="1"/>
</dbReference>
<dbReference type="SUPFAM" id="SSF53850">
    <property type="entry name" value="Periplasmic binding protein-like II"/>
    <property type="match status" value="1"/>
</dbReference>
<dbReference type="PANTHER" id="PTHR43649:SF12">
    <property type="entry name" value="DIACETYLCHITOBIOSE BINDING PROTEIN DASA"/>
    <property type="match status" value="1"/>
</dbReference>
<evidence type="ECO:0000256" key="4">
    <source>
        <dbReference type="SAM" id="SignalP"/>
    </source>
</evidence>
<sequence>MTDQNNDRRFVLTRRAFTRSAMLAGVALAAPAIIGRSAFAQSGEGLDAYTSANVDWKREAGKKIMVGGATHPWSNAVTPFIPQFTELTGIEVETDFRSETEFLTALPIKLASGSRTPDVFMYLAYGQGITAGWLEPLNSYYENKDLVDPAWYDEADVLKPAREYPLWHDGERYAFPITAEAQTLYLNKAYLNEKDLDTPKTFDELLAAARAIKTDNVSGIAMRAKAAGNATFPLTGFIYSYGGELFNDGRVVYDSPEAIAGVEMFTTLLREAGPIGVSNYDWYEALNDFMQGASAITSDTSNFATDISNPAKSKVAADAAFAIMPTAGDKPSRPNMSCWQAAVNSKSNNKDAAFLFLLWATSKATSLQTAARGLATTRVSAWESDGFKKAFGDQAAQAALANLQNADADLAKRARFHPQSPQILNELAVGVSLALSGAETAESAMKKAAAKANSQLRT</sequence>
<keyword evidence="6" id="KW-1185">Reference proteome</keyword>
<dbReference type="Gene3D" id="3.40.190.10">
    <property type="entry name" value="Periplasmic binding protein-like II"/>
    <property type="match status" value="2"/>
</dbReference>
<dbReference type="EMBL" id="JBEPMN010000017">
    <property type="protein sequence ID" value="MET3662962.1"/>
    <property type="molecule type" value="Genomic_DNA"/>
</dbReference>
<dbReference type="Pfam" id="PF01547">
    <property type="entry name" value="SBP_bac_1"/>
    <property type="match status" value="1"/>
</dbReference>
<dbReference type="RefSeq" id="WP_354152799.1">
    <property type="nucleotide sequence ID" value="NZ_JBEPMN010000017.1"/>
</dbReference>
<comment type="caution">
    <text evidence="5">The sequence shown here is derived from an EMBL/GenBank/DDBJ whole genome shotgun (WGS) entry which is preliminary data.</text>
</comment>
<evidence type="ECO:0000256" key="2">
    <source>
        <dbReference type="ARBA" id="ARBA00008520"/>
    </source>
</evidence>
<dbReference type="InterPro" id="IPR006059">
    <property type="entry name" value="SBP"/>
</dbReference>
<keyword evidence="3" id="KW-0574">Periplasm</keyword>
<evidence type="ECO:0000256" key="3">
    <source>
        <dbReference type="ARBA" id="ARBA00022764"/>
    </source>
</evidence>
<dbReference type="PROSITE" id="PS51318">
    <property type="entry name" value="TAT"/>
    <property type="match status" value="1"/>
</dbReference>
<keyword evidence="5" id="KW-0762">Sugar transport</keyword>
<dbReference type="InterPro" id="IPR006311">
    <property type="entry name" value="TAT_signal"/>
</dbReference>
<evidence type="ECO:0000313" key="6">
    <source>
        <dbReference type="Proteomes" id="UP001549143"/>
    </source>
</evidence>
<gene>
    <name evidence="5" type="ORF">ABID44_003315</name>
</gene>
<dbReference type="InterPro" id="IPR050490">
    <property type="entry name" value="Bact_solute-bd_prot1"/>
</dbReference>
<protein>
    <submittedName>
        <fullName evidence="5">Multiple sugar transport system substrate-binding protein</fullName>
    </submittedName>
</protein>
<comment type="similarity">
    <text evidence="2">Belongs to the bacterial solute-binding protein 1 family.</text>
</comment>
<reference evidence="5 6" key="1">
    <citation type="submission" date="2024-06" db="EMBL/GenBank/DDBJ databases">
        <title>Genomic Encyclopedia of Type Strains, Phase IV (KMG-IV): sequencing the most valuable type-strain genomes for metagenomic binning, comparative biology and taxonomic classification.</title>
        <authorList>
            <person name="Goeker M."/>
        </authorList>
    </citation>
    <scope>NUCLEOTIDE SEQUENCE [LARGE SCALE GENOMIC DNA]</scope>
    <source>
        <strain evidence="5 6">DSM 19730</strain>
    </source>
</reference>
<accession>A0ABV2KPF6</accession>
<evidence type="ECO:0000313" key="5">
    <source>
        <dbReference type="EMBL" id="MET3662962.1"/>
    </source>
</evidence>
<feature type="chain" id="PRO_5046593125" evidence="4">
    <location>
        <begin position="30"/>
        <end position="458"/>
    </location>
</feature>
<proteinExistence type="inferred from homology"/>
<organism evidence="5 6">
    <name type="scientific">Aquamicrobium ahrensii</name>
    <dbReference type="NCBI Taxonomy" id="469551"/>
    <lineage>
        <taxon>Bacteria</taxon>
        <taxon>Pseudomonadati</taxon>
        <taxon>Pseudomonadota</taxon>
        <taxon>Alphaproteobacteria</taxon>
        <taxon>Hyphomicrobiales</taxon>
        <taxon>Phyllobacteriaceae</taxon>
        <taxon>Aquamicrobium</taxon>
    </lineage>
</organism>
<feature type="signal peptide" evidence="4">
    <location>
        <begin position="1"/>
        <end position="29"/>
    </location>
</feature>
<evidence type="ECO:0000256" key="1">
    <source>
        <dbReference type="ARBA" id="ARBA00004418"/>
    </source>
</evidence>
<dbReference type="Proteomes" id="UP001549143">
    <property type="component" value="Unassembled WGS sequence"/>
</dbReference>
<comment type="subcellular location">
    <subcellularLocation>
        <location evidence="1">Periplasm</location>
    </subcellularLocation>
</comment>
<keyword evidence="5" id="KW-0813">Transport</keyword>